<feature type="compositionally biased region" description="Pro residues" evidence="1">
    <location>
        <begin position="154"/>
        <end position="179"/>
    </location>
</feature>
<evidence type="ECO:0000256" key="1">
    <source>
        <dbReference type="SAM" id="MobiDB-lite"/>
    </source>
</evidence>
<dbReference type="Pfam" id="PF07727">
    <property type="entry name" value="RVT_2"/>
    <property type="match status" value="1"/>
</dbReference>
<comment type="caution">
    <text evidence="3">The sequence shown here is derived from an EMBL/GenBank/DDBJ whole genome shotgun (WGS) entry which is preliminary data.</text>
</comment>
<dbReference type="InterPro" id="IPR013103">
    <property type="entry name" value="RVT_2"/>
</dbReference>
<feature type="region of interest" description="Disordered" evidence="1">
    <location>
        <begin position="142"/>
        <end position="184"/>
    </location>
</feature>
<sequence length="373" mass="41606">MSSPEAPLWQEAVNSEIKSIMQNHTWELLDLPPGNKLLWCKWIFKKKKADGTVTRITSIRLLIAFTAINNLQIHQMDVKTTFSNRDLDEEIYMDQLEGFVAPGKERKFWNTAVVKRSSDVTRLQALVDKKRIILAQGDDVQEHAEEEVATDVVPPTPTSPLPSSPVIPSSPPHQSPCPPQLQAAEGSSHVFQQVLDTCSALVLRVEGLENANPAQQLEIFKLKARVKKLERLNKVKSSKLRRLKKVGTSQHVESSDDVENVFNQERISVDMETDEGVELVIDQEKNAKVEGRHADKQAEIYNIDLDHSSKVLSMQEDDIEVQEAIEVVTTAKLITEVVTVATQVVAASTPIPAAKLKSLKIAAAPAVLIRRRK</sequence>
<dbReference type="EMBL" id="BKCJ010002190">
    <property type="protein sequence ID" value="GEU46881.1"/>
    <property type="molecule type" value="Genomic_DNA"/>
</dbReference>
<reference evidence="3" key="1">
    <citation type="journal article" date="2019" name="Sci. Rep.">
        <title>Draft genome of Tanacetum cinerariifolium, the natural source of mosquito coil.</title>
        <authorList>
            <person name="Yamashiro T."/>
            <person name="Shiraishi A."/>
            <person name="Satake H."/>
            <person name="Nakayama K."/>
        </authorList>
    </citation>
    <scope>NUCLEOTIDE SEQUENCE</scope>
</reference>
<name>A0A6L2KBP6_TANCI</name>
<feature type="domain" description="Reverse transcriptase Ty1/copia-type" evidence="2">
    <location>
        <begin position="53"/>
        <end position="110"/>
    </location>
</feature>
<accession>A0A6L2KBP6</accession>
<protein>
    <submittedName>
        <fullName evidence="3">Isochorismate synthase, chloroplastic</fullName>
    </submittedName>
</protein>
<organism evidence="3">
    <name type="scientific">Tanacetum cinerariifolium</name>
    <name type="common">Dalmatian daisy</name>
    <name type="synonym">Chrysanthemum cinerariifolium</name>
    <dbReference type="NCBI Taxonomy" id="118510"/>
    <lineage>
        <taxon>Eukaryota</taxon>
        <taxon>Viridiplantae</taxon>
        <taxon>Streptophyta</taxon>
        <taxon>Embryophyta</taxon>
        <taxon>Tracheophyta</taxon>
        <taxon>Spermatophyta</taxon>
        <taxon>Magnoliopsida</taxon>
        <taxon>eudicotyledons</taxon>
        <taxon>Gunneridae</taxon>
        <taxon>Pentapetalae</taxon>
        <taxon>asterids</taxon>
        <taxon>campanulids</taxon>
        <taxon>Asterales</taxon>
        <taxon>Asteraceae</taxon>
        <taxon>Asteroideae</taxon>
        <taxon>Anthemideae</taxon>
        <taxon>Anthemidinae</taxon>
        <taxon>Tanacetum</taxon>
    </lineage>
</organism>
<proteinExistence type="predicted"/>
<evidence type="ECO:0000259" key="2">
    <source>
        <dbReference type="Pfam" id="PF07727"/>
    </source>
</evidence>
<gene>
    <name evidence="3" type="ORF">Tci_018859</name>
</gene>
<evidence type="ECO:0000313" key="3">
    <source>
        <dbReference type="EMBL" id="GEU46881.1"/>
    </source>
</evidence>
<dbReference type="AlphaFoldDB" id="A0A6L2KBP6"/>